<evidence type="ECO:0000256" key="1">
    <source>
        <dbReference type="ARBA" id="ARBA00004418"/>
    </source>
</evidence>
<protein>
    <submittedName>
        <fullName evidence="6">Aliphatic sulfonates-binding protein</fullName>
    </submittedName>
</protein>
<keyword evidence="7" id="KW-1185">Reference proteome</keyword>
<proteinExistence type="inferred from homology"/>
<dbReference type="Pfam" id="PF09084">
    <property type="entry name" value="NMT1"/>
    <property type="match status" value="1"/>
</dbReference>
<dbReference type="AlphaFoldDB" id="A0A327KF21"/>
<organism evidence="6 7">
    <name type="scientific">Rhodoplanes serenus</name>
    <dbReference type="NCBI Taxonomy" id="200615"/>
    <lineage>
        <taxon>Bacteria</taxon>
        <taxon>Pseudomonadati</taxon>
        <taxon>Pseudomonadota</taxon>
        <taxon>Alphaproteobacteria</taxon>
        <taxon>Hyphomicrobiales</taxon>
        <taxon>Nitrobacteraceae</taxon>
        <taxon>Rhodoplanes</taxon>
    </lineage>
</organism>
<dbReference type="EMBL" id="UWOC01000111">
    <property type="protein sequence ID" value="VCU06671.1"/>
    <property type="molecule type" value="Genomic_DNA"/>
</dbReference>
<evidence type="ECO:0000259" key="5">
    <source>
        <dbReference type="Pfam" id="PF09084"/>
    </source>
</evidence>
<feature type="chain" id="PRO_5041070331" evidence="4">
    <location>
        <begin position="28"/>
        <end position="325"/>
    </location>
</feature>
<evidence type="ECO:0000256" key="4">
    <source>
        <dbReference type="SAM" id="SignalP"/>
    </source>
</evidence>
<comment type="similarity">
    <text evidence="2">Belongs to the bacterial solute-binding protein SsuA/TauA family.</text>
</comment>
<dbReference type="PANTHER" id="PTHR30024:SF47">
    <property type="entry name" value="TAURINE-BINDING PERIPLASMIC PROTEIN"/>
    <property type="match status" value="1"/>
</dbReference>
<dbReference type="Gene3D" id="3.40.190.10">
    <property type="entry name" value="Periplasmic binding protein-like II"/>
    <property type="match status" value="2"/>
</dbReference>
<accession>A0A327KF21</accession>
<dbReference type="Proteomes" id="UP000289200">
    <property type="component" value="Unassembled WGS sequence"/>
</dbReference>
<dbReference type="GO" id="GO:0042597">
    <property type="term" value="C:periplasmic space"/>
    <property type="evidence" value="ECO:0007669"/>
    <property type="project" value="UniProtKB-SubCell"/>
</dbReference>
<evidence type="ECO:0000313" key="7">
    <source>
        <dbReference type="Proteomes" id="UP000289200"/>
    </source>
</evidence>
<feature type="signal peptide" evidence="4">
    <location>
        <begin position="1"/>
        <end position="27"/>
    </location>
</feature>
<dbReference type="SUPFAM" id="SSF53850">
    <property type="entry name" value="Periplasmic binding protein-like II"/>
    <property type="match status" value="1"/>
</dbReference>
<feature type="domain" description="SsuA/THI5-like" evidence="5">
    <location>
        <begin position="42"/>
        <end position="262"/>
    </location>
</feature>
<gene>
    <name evidence="6" type="primary">ssuA_1</name>
    <name evidence="6" type="ORF">RHODGE_RHODGE_01318</name>
</gene>
<dbReference type="PANTHER" id="PTHR30024">
    <property type="entry name" value="ALIPHATIC SULFONATES-BINDING PROTEIN-RELATED"/>
    <property type="match status" value="1"/>
</dbReference>
<sequence>MRMLGRRLAGAIVAVVLAHALPSAAVAQDKVKVGVFPVATSLPYFVALDRGYFKEQKIEVETVRLIGGPPTAAALIADQIDAASVLVTLEGMNTNIKKPGAAVYISLNSQSETYPMEQFVVRKGFQAKSIKDLKGAKILSAPGPGNVLMAKAALEANGLKEGDYRLEQLDTAQHLGALKAGTFDAGYTLEPTATMMRQQGIADTLETGVIARTVLGDPKADAFVGGGVISTRFMTERPEVAKRYAAAWLKAVADIRKDPESARRHLLKNTLVPESAINDIPMPGFFAVSQLDDKSIGQFQRFIDFSMKLINAPETVDVRKYLKTY</sequence>
<reference evidence="7" key="1">
    <citation type="submission" date="2018-10" db="EMBL/GenBank/DDBJ databases">
        <authorList>
            <person name="Peiro R."/>
            <person name="Begona"/>
            <person name="Cbmso G."/>
            <person name="Lopez M."/>
            <person name="Gonzalez S."/>
            <person name="Sacristan E."/>
            <person name="Castillo E."/>
        </authorList>
    </citation>
    <scope>NUCLEOTIDE SEQUENCE [LARGE SCALE GENOMIC DNA]</scope>
</reference>
<keyword evidence="3 4" id="KW-0732">Signal</keyword>
<evidence type="ECO:0000313" key="6">
    <source>
        <dbReference type="EMBL" id="VCU06671.1"/>
    </source>
</evidence>
<comment type="caution">
    <text evidence="6">The sequence shown here is derived from an EMBL/GenBank/DDBJ whole genome shotgun (WGS) entry which is preliminary data.</text>
</comment>
<comment type="subcellular location">
    <subcellularLocation>
        <location evidence="1">Periplasm</location>
    </subcellularLocation>
</comment>
<name>A0A327KF21_9BRAD</name>
<evidence type="ECO:0000256" key="2">
    <source>
        <dbReference type="ARBA" id="ARBA00010742"/>
    </source>
</evidence>
<dbReference type="InterPro" id="IPR015168">
    <property type="entry name" value="SsuA/THI5"/>
</dbReference>
<dbReference type="OrthoDB" id="9815602at2"/>
<evidence type="ECO:0000256" key="3">
    <source>
        <dbReference type="ARBA" id="ARBA00022729"/>
    </source>
</evidence>